<name>A0AAD4RZP5_9MAGN</name>
<evidence type="ECO:0000313" key="2">
    <source>
        <dbReference type="Proteomes" id="UP001202328"/>
    </source>
</evidence>
<sequence length="59" mass="6671">YIVVEPVQERVEFPHLYESHSCCRFDPGVDFILNSSTSLGSVHVDNMYKILPGDLNTSD</sequence>
<dbReference type="AlphaFoldDB" id="A0AAD4RZP5"/>
<proteinExistence type="predicted"/>
<keyword evidence="2" id="KW-1185">Reference proteome</keyword>
<evidence type="ECO:0000313" key="1">
    <source>
        <dbReference type="EMBL" id="KAI3842497.1"/>
    </source>
</evidence>
<feature type="non-terminal residue" evidence="1">
    <location>
        <position position="59"/>
    </location>
</feature>
<protein>
    <submittedName>
        <fullName evidence="1">Uncharacterized protein</fullName>
    </submittedName>
</protein>
<comment type="caution">
    <text evidence="1">The sequence shown here is derived from an EMBL/GenBank/DDBJ whole genome shotgun (WGS) entry which is preliminary data.</text>
</comment>
<organism evidence="1 2">
    <name type="scientific">Papaver atlanticum</name>
    <dbReference type="NCBI Taxonomy" id="357466"/>
    <lineage>
        <taxon>Eukaryota</taxon>
        <taxon>Viridiplantae</taxon>
        <taxon>Streptophyta</taxon>
        <taxon>Embryophyta</taxon>
        <taxon>Tracheophyta</taxon>
        <taxon>Spermatophyta</taxon>
        <taxon>Magnoliopsida</taxon>
        <taxon>Ranunculales</taxon>
        <taxon>Papaveraceae</taxon>
        <taxon>Papaveroideae</taxon>
        <taxon>Papaver</taxon>
    </lineage>
</organism>
<dbReference type="EMBL" id="JAJJMB010017057">
    <property type="protein sequence ID" value="KAI3842497.1"/>
    <property type="molecule type" value="Genomic_DNA"/>
</dbReference>
<dbReference type="Proteomes" id="UP001202328">
    <property type="component" value="Unassembled WGS sequence"/>
</dbReference>
<accession>A0AAD4RZP5</accession>
<gene>
    <name evidence="1" type="ORF">MKW98_032372</name>
</gene>
<reference evidence="1" key="1">
    <citation type="submission" date="2022-04" db="EMBL/GenBank/DDBJ databases">
        <title>A functionally conserved STORR gene fusion in Papaver species that diverged 16.8 million years ago.</title>
        <authorList>
            <person name="Catania T."/>
        </authorList>
    </citation>
    <scope>NUCLEOTIDE SEQUENCE</scope>
    <source>
        <strain evidence="1">S-188037</strain>
    </source>
</reference>